<accession>A0A6J5R453</accession>
<protein>
    <recommendedName>
        <fullName evidence="1">ART-PolyVal-like domain-containing protein</fullName>
    </recommendedName>
</protein>
<dbReference type="InterPro" id="IPR049522">
    <property type="entry name" value="ART-PolyVal_dom"/>
</dbReference>
<dbReference type="EMBL" id="LR797122">
    <property type="protein sequence ID" value="CAB4188351.1"/>
    <property type="molecule type" value="Genomic_DNA"/>
</dbReference>
<organism evidence="2">
    <name type="scientific">uncultured Caudovirales phage</name>
    <dbReference type="NCBI Taxonomy" id="2100421"/>
    <lineage>
        <taxon>Viruses</taxon>
        <taxon>Duplodnaviria</taxon>
        <taxon>Heunggongvirae</taxon>
        <taxon>Uroviricota</taxon>
        <taxon>Caudoviricetes</taxon>
        <taxon>Peduoviridae</taxon>
        <taxon>Maltschvirus</taxon>
        <taxon>Maltschvirus maltsch</taxon>
    </lineage>
</organism>
<proteinExistence type="predicted"/>
<dbReference type="Pfam" id="PF18760">
    <property type="entry name" value="ART-PolyVal"/>
    <property type="match status" value="1"/>
</dbReference>
<reference evidence="2" key="1">
    <citation type="submission" date="2020-05" db="EMBL/GenBank/DDBJ databases">
        <authorList>
            <person name="Chiriac C."/>
            <person name="Salcher M."/>
            <person name="Ghai R."/>
            <person name="Kavagutti S V."/>
        </authorList>
    </citation>
    <scope>NUCLEOTIDE SEQUENCE</scope>
</reference>
<sequence>MADNRLSTFLPNRSVMGAKMLQRPAQPSLREQYPEVYGGLGGLMGMAPDEMGGSVLDPNTARVRQGAQIGFPVGTALQMLPFFGPAKTGAMAVGRAGERLAERAVPQIMERGGMGAEMLQGMSRNTVSPLDVYHGSPHKFDRFDASKIGTGEGNQSYGYGLYFAENPAVSESYQKMISTGKQLDPLSKQAKKFVKENMIGGADNDAILKAAAASKNQAARWDLEDVKRGIPASRNDYVNAMDEVQEFLRKNPIAPNDGSLYKVDLPDEQIANMLDWDKPLSEQHPQVQAVFNNIPRFKDPYIASKSTAGEAYGELSGILGGREKAAEALRQAGIPGIKYLDEGSRGASGKGKWKLKFLGGEEKIYDFKPDDDVLKMMNATAEPYGTRNFVTFPGEEQNLTILERNGQPSQNRLNSFIK</sequence>
<evidence type="ECO:0000313" key="2">
    <source>
        <dbReference type="EMBL" id="CAB4188351.1"/>
    </source>
</evidence>
<evidence type="ECO:0000259" key="1">
    <source>
        <dbReference type="Pfam" id="PF18760"/>
    </source>
</evidence>
<gene>
    <name evidence="2" type="ORF">UFOVP1176_10</name>
</gene>
<feature type="domain" description="ART-PolyVal-like" evidence="1">
    <location>
        <begin position="128"/>
        <end position="242"/>
    </location>
</feature>
<name>A0A6J5R453_9CAUD</name>